<name>A0ABQ4URV5_9HYPH</name>
<proteinExistence type="predicted"/>
<feature type="domain" description="Paired" evidence="1">
    <location>
        <begin position="1"/>
        <end position="109"/>
    </location>
</feature>
<dbReference type="EMBL" id="BPRC01000098">
    <property type="protein sequence ID" value="GJE68480.1"/>
    <property type="molecule type" value="Genomic_DNA"/>
</dbReference>
<dbReference type="Proteomes" id="UP001055039">
    <property type="component" value="Unassembled WGS sequence"/>
</dbReference>
<comment type="caution">
    <text evidence="2">The sequence shown here is derived from an EMBL/GenBank/DDBJ whole genome shotgun (WGS) entry which is preliminary data.</text>
</comment>
<dbReference type="Pfam" id="PF01710">
    <property type="entry name" value="HTH_Tnp_IS630"/>
    <property type="match status" value="1"/>
</dbReference>
<evidence type="ECO:0000313" key="3">
    <source>
        <dbReference type="Proteomes" id="UP001055039"/>
    </source>
</evidence>
<dbReference type="SUPFAM" id="SSF46689">
    <property type="entry name" value="Homeodomain-like"/>
    <property type="match status" value="1"/>
</dbReference>
<protein>
    <submittedName>
        <fullName evidence="2">IS630 family transposase ISMdi20</fullName>
    </submittedName>
</protein>
<dbReference type="PROSITE" id="PS51057">
    <property type="entry name" value="PAIRED_2"/>
    <property type="match status" value="1"/>
</dbReference>
<reference evidence="2" key="2">
    <citation type="submission" date="2021-08" db="EMBL/GenBank/DDBJ databases">
        <authorList>
            <person name="Tani A."/>
            <person name="Ola A."/>
            <person name="Ogura Y."/>
            <person name="Katsura K."/>
            <person name="Hayashi T."/>
        </authorList>
    </citation>
    <scope>NUCLEOTIDE SEQUENCE</scope>
    <source>
        <strain evidence="2">NBRC 15686</strain>
    </source>
</reference>
<organism evidence="2 3">
    <name type="scientific">Methylorubrum aminovorans</name>
    <dbReference type="NCBI Taxonomy" id="269069"/>
    <lineage>
        <taxon>Bacteria</taxon>
        <taxon>Pseudomonadati</taxon>
        <taxon>Pseudomonadota</taxon>
        <taxon>Alphaproteobacteria</taxon>
        <taxon>Hyphomicrobiales</taxon>
        <taxon>Methylobacteriaceae</taxon>
        <taxon>Methylorubrum</taxon>
    </lineage>
</organism>
<dbReference type="InterPro" id="IPR002622">
    <property type="entry name" value="Transposase_14"/>
</dbReference>
<reference evidence="2" key="1">
    <citation type="journal article" date="2021" name="Front. Microbiol.">
        <title>Comprehensive Comparative Genomics and Phenotyping of Methylobacterium Species.</title>
        <authorList>
            <person name="Alessa O."/>
            <person name="Ogura Y."/>
            <person name="Fujitani Y."/>
            <person name="Takami H."/>
            <person name="Hayashi T."/>
            <person name="Sahin N."/>
            <person name="Tani A."/>
        </authorList>
    </citation>
    <scope>NUCLEOTIDE SEQUENCE</scope>
    <source>
        <strain evidence="2">NBRC 15686</strain>
    </source>
</reference>
<gene>
    <name evidence="2" type="ORF">LNAOJCKE_5724</name>
</gene>
<accession>A0ABQ4URV5</accession>
<keyword evidence="3" id="KW-1185">Reference proteome</keyword>
<evidence type="ECO:0000313" key="2">
    <source>
        <dbReference type="EMBL" id="GJE68480.1"/>
    </source>
</evidence>
<evidence type="ECO:0000259" key="1">
    <source>
        <dbReference type="PROSITE" id="PS51057"/>
    </source>
</evidence>
<dbReference type="InterPro" id="IPR009057">
    <property type="entry name" value="Homeodomain-like_sf"/>
</dbReference>
<dbReference type="InterPro" id="IPR001523">
    <property type="entry name" value="Paired_dom"/>
</dbReference>
<sequence>MPSALSVDLRERVVAAIEAGASRRQAAKRFGVGAASAVRWHERFRRDGQIAPKLMGGDRNSQRLEVQAALIRRLNEEHPLFFLRELRDRLLERGVRASTSSLSRFFARHGITRKKGLSTRPSRSGRM</sequence>